<dbReference type="InterPro" id="IPR036111">
    <property type="entry name" value="Mal/L-sulfo/L-lacto_DH-like_sf"/>
</dbReference>
<dbReference type="PANTHER" id="PTHR11091">
    <property type="entry name" value="OXIDOREDUCTASE-RELATED"/>
    <property type="match status" value="1"/>
</dbReference>
<evidence type="ECO:0000256" key="1">
    <source>
        <dbReference type="ARBA" id="ARBA00006056"/>
    </source>
</evidence>
<dbReference type="GO" id="GO:0016491">
    <property type="term" value="F:oxidoreductase activity"/>
    <property type="evidence" value="ECO:0007669"/>
    <property type="project" value="UniProtKB-KW"/>
</dbReference>
<proteinExistence type="inferred from homology"/>
<gene>
    <name evidence="3" type="ORF">METZ01_LOCUS238818</name>
</gene>
<feature type="non-terminal residue" evidence="3">
    <location>
        <position position="206"/>
    </location>
</feature>
<reference evidence="3" key="1">
    <citation type="submission" date="2018-05" db="EMBL/GenBank/DDBJ databases">
        <authorList>
            <person name="Lanie J.A."/>
            <person name="Ng W.-L."/>
            <person name="Kazmierczak K.M."/>
            <person name="Andrzejewski T.M."/>
            <person name="Davidsen T.M."/>
            <person name="Wayne K.J."/>
            <person name="Tettelin H."/>
            <person name="Glass J.I."/>
            <person name="Rusch D."/>
            <person name="Podicherti R."/>
            <person name="Tsui H.-C.T."/>
            <person name="Winkler M.E."/>
        </authorList>
    </citation>
    <scope>NUCLEOTIDE SEQUENCE</scope>
</reference>
<dbReference type="AlphaFoldDB" id="A0A382HF46"/>
<dbReference type="SUPFAM" id="SSF89733">
    <property type="entry name" value="L-sulfolactate dehydrogenase-like"/>
    <property type="match status" value="1"/>
</dbReference>
<evidence type="ECO:0008006" key="4">
    <source>
        <dbReference type="Google" id="ProtNLM"/>
    </source>
</evidence>
<accession>A0A382HF46</accession>
<dbReference type="PANTHER" id="PTHR11091:SF0">
    <property type="entry name" value="MALATE DEHYDROGENASE"/>
    <property type="match status" value="1"/>
</dbReference>
<organism evidence="3">
    <name type="scientific">marine metagenome</name>
    <dbReference type="NCBI Taxonomy" id="408172"/>
    <lineage>
        <taxon>unclassified sequences</taxon>
        <taxon>metagenomes</taxon>
        <taxon>ecological metagenomes</taxon>
    </lineage>
</organism>
<comment type="similarity">
    <text evidence="1">Belongs to the LDH2/MDH2 oxidoreductase family.</text>
</comment>
<dbReference type="InterPro" id="IPR043144">
    <property type="entry name" value="Mal/L-sulf/L-lact_DH-like_ah"/>
</dbReference>
<evidence type="ECO:0000256" key="2">
    <source>
        <dbReference type="ARBA" id="ARBA00023002"/>
    </source>
</evidence>
<feature type="non-terminal residue" evidence="3">
    <location>
        <position position="1"/>
    </location>
</feature>
<name>A0A382HF46_9ZZZZ</name>
<dbReference type="Gene3D" id="3.30.1370.60">
    <property type="entry name" value="Hypothetical oxidoreductase yiak, domain 2"/>
    <property type="match status" value="1"/>
</dbReference>
<evidence type="ECO:0000313" key="3">
    <source>
        <dbReference type="EMBL" id="SVB85964.1"/>
    </source>
</evidence>
<dbReference type="Pfam" id="PF02615">
    <property type="entry name" value="Ldh_2"/>
    <property type="match status" value="1"/>
</dbReference>
<keyword evidence="2" id="KW-0560">Oxidoreductase</keyword>
<protein>
    <recommendedName>
        <fullName evidence="4">Ldh family oxidoreductase</fullName>
    </recommendedName>
</protein>
<dbReference type="Gene3D" id="1.10.1530.10">
    <property type="match status" value="1"/>
</dbReference>
<dbReference type="EMBL" id="UINC01060930">
    <property type="protein sequence ID" value="SVB85964.1"/>
    <property type="molecule type" value="Genomic_DNA"/>
</dbReference>
<dbReference type="InterPro" id="IPR003767">
    <property type="entry name" value="Malate/L-lactate_DH-like"/>
</dbReference>
<sequence length="206" mass="22694">MKKLTYIKQEKIISFITKTTKKLNLKKKDNDFLIKSLVGSSMRGVDSHGIRLLPHYLKCLEQGRININPKMTFKLNMPSIGLLDADNGLGHSAAYLGSMKAIDIAKKNGVGIVGIINSSHYGAAGAYSLNIAEKGFIGLCFTHSDAFGIPFNGYKKFHGTNPYSFSAPLIKRKPLLVDFSSTLIPFNKVTRAKNNKKKLIKGVTMD</sequence>
<dbReference type="InterPro" id="IPR043143">
    <property type="entry name" value="Mal/L-sulf/L-lact_DH-like_NADP"/>
</dbReference>